<reference evidence="1 2" key="1">
    <citation type="submission" date="2019-09" db="EMBL/GenBank/DDBJ databases">
        <title>Draft genome sequence of various Type strains from the CCUG.</title>
        <authorList>
            <person name="Pineiro-Iglesias B."/>
            <person name="Tunovic T."/>
            <person name="Unosson C."/>
            <person name="Inganas E."/>
            <person name="Ohlen M."/>
            <person name="Cardew S."/>
            <person name="Jensie-Markopoulos S."/>
            <person name="Salva-Serra F."/>
            <person name="Jaen-Luchoro D."/>
            <person name="Karlsson R."/>
            <person name="Svensson-Stadler L."/>
            <person name="Chun J."/>
            <person name="Moore E."/>
        </authorList>
    </citation>
    <scope>NUCLEOTIDE SEQUENCE [LARGE SCALE GENOMIC DNA]</scope>
    <source>
        <strain evidence="1 2">CCUG 53682T</strain>
    </source>
</reference>
<sequence>MKRHPDKHIQSAIEYALLQGWVWIPAGNSAHAFCRLRCGSPAEKHRLHQMSVWSTPRNPENHAKQIRRKIDSCLL</sequence>
<dbReference type="AlphaFoldDB" id="A0A5M9RAM6"/>
<name>A0A5M9RAM6_9GAMM</name>
<proteinExistence type="predicted"/>
<organism evidence="1 2">
    <name type="scientific">Morganella psychrotolerans</name>
    <dbReference type="NCBI Taxonomy" id="368603"/>
    <lineage>
        <taxon>Bacteria</taxon>
        <taxon>Pseudomonadati</taxon>
        <taxon>Pseudomonadota</taxon>
        <taxon>Gammaproteobacteria</taxon>
        <taxon>Enterobacterales</taxon>
        <taxon>Morganellaceae</taxon>
        <taxon>Morganella</taxon>
    </lineage>
</organism>
<dbReference type="OrthoDB" id="8778495at2"/>
<evidence type="ECO:0000313" key="2">
    <source>
        <dbReference type="Proteomes" id="UP000322181"/>
    </source>
</evidence>
<dbReference type="Proteomes" id="UP000322181">
    <property type="component" value="Unassembled WGS sequence"/>
</dbReference>
<evidence type="ECO:0000313" key="1">
    <source>
        <dbReference type="EMBL" id="KAA8717349.1"/>
    </source>
</evidence>
<gene>
    <name evidence="1" type="ORF">F4V73_05725</name>
</gene>
<comment type="caution">
    <text evidence="1">The sequence shown here is derived from an EMBL/GenBank/DDBJ whole genome shotgun (WGS) entry which is preliminary data.</text>
</comment>
<protein>
    <submittedName>
        <fullName evidence="1">Uncharacterized protein</fullName>
    </submittedName>
</protein>
<accession>A0A5M9RAM6</accession>
<dbReference type="RefSeq" id="WP_082970571.1">
    <property type="nucleotide sequence ID" value="NZ_BAAAFS010000001.1"/>
</dbReference>
<dbReference type="EMBL" id="VXKB01000001">
    <property type="protein sequence ID" value="KAA8717349.1"/>
    <property type="molecule type" value="Genomic_DNA"/>
</dbReference>